<organism evidence="1 2">
    <name type="scientific">Epichloe bromicola</name>
    <dbReference type="NCBI Taxonomy" id="79588"/>
    <lineage>
        <taxon>Eukaryota</taxon>
        <taxon>Fungi</taxon>
        <taxon>Dikarya</taxon>
        <taxon>Ascomycota</taxon>
        <taxon>Pezizomycotina</taxon>
        <taxon>Sordariomycetes</taxon>
        <taxon>Hypocreomycetidae</taxon>
        <taxon>Hypocreales</taxon>
        <taxon>Clavicipitaceae</taxon>
        <taxon>Epichloe</taxon>
    </lineage>
</organism>
<dbReference type="Proteomes" id="UP001562357">
    <property type="component" value="Unassembled WGS sequence"/>
</dbReference>
<dbReference type="EMBL" id="BAAFGZ010000191">
    <property type="protein sequence ID" value="GAB0136412.1"/>
    <property type="molecule type" value="Genomic_DNA"/>
</dbReference>
<comment type="caution">
    <text evidence="1">The sequence shown here is derived from an EMBL/GenBank/DDBJ whole genome shotgun (WGS) entry which is preliminary data.</text>
</comment>
<protein>
    <submittedName>
        <fullName evidence="1">RNA binding effector protein Scp160</fullName>
    </submittedName>
</protein>
<accession>A0ABQ0CSJ3</accession>
<keyword evidence="2" id="KW-1185">Reference proteome</keyword>
<name>A0ABQ0CSJ3_9HYPO</name>
<reference evidence="2" key="1">
    <citation type="submission" date="2024-06" db="EMBL/GenBank/DDBJ databases">
        <title>Draft Genome Sequences of Epichloe bromicola Strains Isolated from Elymus ciliaris.</title>
        <authorList>
            <consortium name="Epichloe bromicola genome sequencing consortium"/>
            <person name="Miura A."/>
            <person name="Imano S."/>
            <person name="Ashida A."/>
            <person name="Sato I."/>
            <person name="Chiba S."/>
            <person name="Tanaka A."/>
            <person name="Camagna M."/>
            <person name="Takemoto D."/>
        </authorList>
    </citation>
    <scope>NUCLEOTIDE SEQUENCE [LARGE SCALE GENOMIC DNA]</scope>
    <source>
        <strain evidence="2">DP</strain>
    </source>
</reference>
<evidence type="ECO:0000313" key="2">
    <source>
        <dbReference type="Proteomes" id="UP001562357"/>
    </source>
</evidence>
<evidence type="ECO:0000313" key="1">
    <source>
        <dbReference type="EMBL" id="GAB0136412.1"/>
    </source>
</evidence>
<proteinExistence type="predicted"/>
<gene>
    <name evidence="1" type="primary">g4713</name>
    <name evidence="1" type="ORF">EsDP_00004713</name>
</gene>
<sequence>MPPRSGLPDSIKRPEMLYHWPYKPPLPTLPLPASQQAESTEVKLPPLIAGSLSAAFSKVLADGLENELLTYYYLGEQKFPVNLDRVLDRLLAEFTRELWGELYQYYQETGSEPSRQVTQLFEGPIRQLILIWNGPEVSKCILDKLAPGLSQRKQSWSLSSVGNDLPMALQLLCSFWHREMSSQSPGGSPYEIARKLHTQITTGTSAKNLIAAIRNTLMSPHYVQVHINESAMWNLLLKKPFAPPPNGHHVAQFKFDCQLFGPLDGIADPQLVNIGSLPAITGTAEECVYTTVSEYVDKAWPKRGSIVLKCLEEALRSASLSLQQGESMSGLSIWDESDQDGPYCPGLRLVHVELENAAIRLTVSGWAHTTIDIFQQVCWLCATLSASPFPGAISECVTSISDWTYSNHSVYVNCGLEHRPVPEGEGAPWLQQLQGAAIASGFPVRGFVSTQL</sequence>